<dbReference type="AlphaFoldDB" id="A0A0P0XHN3"/>
<dbReference type="Proteomes" id="UP000059680">
    <property type="component" value="Chromosome 8"/>
</dbReference>
<gene>
    <name evidence="1" type="ordered locus">Os08g0517750</name>
    <name evidence="1" type="ORF">OSNPB_080517750</name>
</gene>
<reference evidence="1 2" key="3">
    <citation type="journal article" date="2013" name="Rice">
        <title>Improvement of the Oryza sativa Nipponbare reference genome using next generation sequence and optical map data.</title>
        <authorList>
            <person name="Kawahara Y."/>
            <person name="de la Bastide M."/>
            <person name="Hamilton J.P."/>
            <person name="Kanamori H."/>
            <person name="McCombie W.R."/>
            <person name="Ouyang S."/>
            <person name="Schwartz D.C."/>
            <person name="Tanaka T."/>
            <person name="Wu J."/>
            <person name="Zhou S."/>
            <person name="Childs K.L."/>
            <person name="Davidson R.M."/>
            <person name="Lin H."/>
            <person name="Quesada-Ocampo L."/>
            <person name="Vaillancourt B."/>
            <person name="Sakai H."/>
            <person name="Lee S.S."/>
            <person name="Kim J."/>
            <person name="Numa H."/>
            <person name="Itoh T."/>
            <person name="Buell C.R."/>
            <person name="Matsumoto T."/>
        </authorList>
    </citation>
    <scope>NUCLEOTIDE SEQUENCE [LARGE SCALE GENOMIC DNA]</scope>
    <source>
        <strain evidence="2">cv. Nipponbare</strain>
    </source>
</reference>
<dbReference type="InParanoid" id="A0A0P0XHN3"/>
<sequence length="72" mass="8409">MQCRDRRTMRHLKKTTIFCQRFRNKSSTWWVSPRTGLYGAKPKMGGLVVEMLQPTTAANRSTASLPFAHRRR</sequence>
<evidence type="ECO:0000313" key="1">
    <source>
        <dbReference type="EMBL" id="BAT06257.1"/>
    </source>
</evidence>
<dbReference type="Gramene" id="Os08t0517750-00">
    <property type="protein sequence ID" value="Os08t0517750-00"/>
    <property type="gene ID" value="Os08g0517750"/>
</dbReference>
<dbReference type="PaxDb" id="39947-A0A0P0XHN3"/>
<dbReference type="EMBL" id="AP014964">
    <property type="protein sequence ID" value="BAT06257.1"/>
    <property type="molecule type" value="Genomic_DNA"/>
</dbReference>
<reference evidence="2" key="1">
    <citation type="journal article" date="2005" name="Nature">
        <title>The map-based sequence of the rice genome.</title>
        <authorList>
            <consortium name="International rice genome sequencing project (IRGSP)"/>
            <person name="Matsumoto T."/>
            <person name="Wu J."/>
            <person name="Kanamori H."/>
            <person name="Katayose Y."/>
            <person name="Fujisawa M."/>
            <person name="Namiki N."/>
            <person name="Mizuno H."/>
            <person name="Yamamoto K."/>
            <person name="Antonio B.A."/>
            <person name="Baba T."/>
            <person name="Sakata K."/>
            <person name="Nagamura Y."/>
            <person name="Aoki H."/>
            <person name="Arikawa K."/>
            <person name="Arita K."/>
            <person name="Bito T."/>
            <person name="Chiden Y."/>
            <person name="Fujitsuka N."/>
            <person name="Fukunaka R."/>
            <person name="Hamada M."/>
            <person name="Harada C."/>
            <person name="Hayashi A."/>
            <person name="Hijishita S."/>
            <person name="Honda M."/>
            <person name="Hosokawa S."/>
            <person name="Ichikawa Y."/>
            <person name="Idonuma A."/>
            <person name="Iijima M."/>
            <person name="Ikeda M."/>
            <person name="Ikeno M."/>
            <person name="Ito K."/>
            <person name="Ito S."/>
            <person name="Ito T."/>
            <person name="Ito Y."/>
            <person name="Ito Y."/>
            <person name="Iwabuchi A."/>
            <person name="Kamiya K."/>
            <person name="Karasawa W."/>
            <person name="Kurita K."/>
            <person name="Katagiri S."/>
            <person name="Kikuta A."/>
            <person name="Kobayashi H."/>
            <person name="Kobayashi N."/>
            <person name="Machita K."/>
            <person name="Maehara T."/>
            <person name="Masukawa M."/>
            <person name="Mizubayashi T."/>
            <person name="Mukai Y."/>
            <person name="Nagasaki H."/>
            <person name="Nagata Y."/>
            <person name="Naito S."/>
            <person name="Nakashima M."/>
            <person name="Nakama Y."/>
            <person name="Nakamichi Y."/>
            <person name="Nakamura M."/>
            <person name="Meguro A."/>
            <person name="Negishi M."/>
            <person name="Ohta I."/>
            <person name="Ohta T."/>
            <person name="Okamoto M."/>
            <person name="Ono N."/>
            <person name="Saji S."/>
            <person name="Sakaguchi M."/>
            <person name="Sakai K."/>
            <person name="Shibata M."/>
            <person name="Shimokawa T."/>
            <person name="Song J."/>
            <person name="Takazaki Y."/>
            <person name="Terasawa K."/>
            <person name="Tsugane M."/>
            <person name="Tsuji K."/>
            <person name="Ueda S."/>
            <person name="Waki K."/>
            <person name="Yamagata H."/>
            <person name="Yamamoto M."/>
            <person name="Yamamoto S."/>
            <person name="Yamane H."/>
            <person name="Yoshiki S."/>
            <person name="Yoshihara R."/>
            <person name="Yukawa K."/>
            <person name="Zhong H."/>
            <person name="Yano M."/>
            <person name="Yuan Q."/>
            <person name="Ouyang S."/>
            <person name="Liu J."/>
            <person name="Jones K.M."/>
            <person name="Gansberger K."/>
            <person name="Moffat K."/>
            <person name="Hill J."/>
            <person name="Bera J."/>
            <person name="Fadrosh D."/>
            <person name="Jin S."/>
            <person name="Johri S."/>
            <person name="Kim M."/>
            <person name="Overton L."/>
            <person name="Reardon M."/>
            <person name="Tsitrin T."/>
            <person name="Vuong H."/>
            <person name="Weaver B."/>
            <person name="Ciecko A."/>
            <person name="Tallon L."/>
            <person name="Jackson J."/>
            <person name="Pai G."/>
            <person name="Aken S.V."/>
            <person name="Utterback T."/>
            <person name="Reidmuller S."/>
            <person name="Feldblyum T."/>
            <person name="Hsiao J."/>
            <person name="Zismann V."/>
            <person name="Iobst S."/>
            <person name="de Vazeille A.R."/>
            <person name="Buell C.R."/>
            <person name="Ying K."/>
            <person name="Li Y."/>
            <person name="Lu T."/>
            <person name="Huang Y."/>
            <person name="Zhao Q."/>
            <person name="Feng Q."/>
            <person name="Zhang L."/>
            <person name="Zhu J."/>
            <person name="Weng Q."/>
            <person name="Mu J."/>
            <person name="Lu Y."/>
            <person name="Fan D."/>
            <person name="Liu Y."/>
            <person name="Guan J."/>
            <person name="Zhang Y."/>
            <person name="Yu S."/>
            <person name="Liu X."/>
            <person name="Zhang Y."/>
            <person name="Hong G."/>
            <person name="Han B."/>
            <person name="Choisne N."/>
            <person name="Demange N."/>
            <person name="Orjeda G."/>
            <person name="Samain S."/>
            <person name="Cattolico L."/>
            <person name="Pelletier E."/>
            <person name="Couloux A."/>
            <person name="Segurens B."/>
            <person name="Wincker P."/>
            <person name="D'Hont A."/>
            <person name="Scarpelli C."/>
            <person name="Weissenbach J."/>
            <person name="Salanoubat M."/>
            <person name="Quetier F."/>
            <person name="Yu Y."/>
            <person name="Kim H.R."/>
            <person name="Rambo T."/>
            <person name="Currie J."/>
            <person name="Collura K."/>
            <person name="Luo M."/>
            <person name="Yang T."/>
            <person name="Ammiraju J.S.S."/>
            <person name="Engler F."/>
            <person name="Soderlund C."/>
            <person name="Wing R.A."/>
            <person name="Palmer L.E."/>
            <person name="de la Bastide M."/>
            <person name="Spiegel L."/>
            <person name="Nascimento L."/>
            <person name="Zutavern T."/>
            <person name="O'Shaughnessy A."/>
            <person name="Dike S."/>
            <person name="Dedhia N."/>
            <person name="Preston R."/>
            <person name="Balija V."/>
            <person name="McCombie W.R."/>
            <person name="Chow T."/>
            <person name="Chen H."/>
            <person name="Chung M."/>
            <person name="Chen C."/>
            <person name="Shaw J."/>
            <person name="Wu H."/>
            <person name="Hsiao K."/>
            <person name="Chao Y."/>
            <person name="Chu M."/>
            <person name="Cheng C."/>
            <person name="Hour A."/>
            <person name="Lee P."/>
            <person name="Lin S."/>
            <person name="Lin Y."/>
            <person name="Liou J."/>
            <person name="Liu S."/>
            <person name="Hsing Y."/>
            <person name="Raghuvanshi S."/>
            <person name="Mohanty A."/>
            <person name="Bharti A.K."/>
            <person name="Gaur A."/>
            <person name="Gupta V."/>
            <person name="Kumar D."/>
            <person name="Ravi V."/>
            <person name="Vij S."/>
            <person name="Kapur A."/>
            <person name="Khurana P."/>
            <person name="Khurana P."/>
            <person name="Khurana J.P."/>
            <person name="Tyagi A.K."/>
            <person name="Gaikwad K."/>
            <person name="Singh A."/>
            <person name="Dalal V."/>
            <person name="Srivastava S."/>
            <person name="Dixit A."/>
            <person name="Pal A.K."/>
            <person name="Ghazi I.A."/>
            <person name="Yadav M."/>
            <person name="Pandit A."/>
            <person name="Bhargava A."/>
            <person name="Sureshbabu K."/>
            <person name="Batra K."/>
            <person name="Sharma T.R."/>
            <person name="Mohapatra T."/>
            <person name="Singh N.K."/>
            <person name="Messing J."/>
            <person name="Nelson A.B."/>
            <person name="Fuks G."/>
            <person name="Kavchok S."/>
            <person name="Keizer G."/>
            <person name="Linton E."/>
            <person name="Llaca V."/>
            <person name="Song R."/>
            <person name="Tanyolac B."/>
            <person name="Young S."/>
            <person name="Ho-Il K."/>
            <person name="Hahn J.H."/>
            <person name="Sangsakoo G."/>
            <person name="Vanavichit A."/>
            <person name="de Mattos Luiz.A.T."/>
            <person name="Zimmer P.D."/>
            <person name="Malone G."/>
            <person name="Dellagostin O."/>
            <person name="de Oliveira A.C."/>
            <person name="Bevan M."/>
            <person name="Bancroft I."/>
            <person name="Minx P."/>
            <person name="Cordum H."/>
            <person name="Wilson R."/>
            <person name="Cheng Z."/>
            <person name="Jin W."/>
            <person name="Jiang J."/>
            <person name="Leong S.A."/>
            <person name="Iwama H."/>
            <person name="Gojobori T."/>
            <person name="Itoh T."/>
            <person name="Niimura Y."/>
            <person name="Fujii Y."/>
            <person name="Habara T."/>
            <person name="Sakai H."/>
            <person name="Sato Y."/>
            <person name="Wilson G."/>
            <person name="Kumar K."/>
            <person name="McCouch S."/>
            <person name="Juretic N."/>
            <person name="Hoen D."/>
            <person name="Wright S."/>
            <person name="Bruskiewich R."/>
            <person name="Bureau T."/>
            <person name="Miyao A."/>
            <person name="Hirochika H."/>
            <person name="Nishikawa T."/>
            <person name="Kadowaki K."/>
            <person name="Sugiura M."/>
            <person name="Burr B."/>
            <person name="Sasaki T."/>
        </authorList>
    </citation>
    <scope>NUCLEOTIDE SEQUENCE [LARGE SCALE GENOMIC DNA]</scope>
    <source>
        <strain evidence="2">cv. Nipponbare</strain>
    </source>
</reference>
<proteinExistence type="predicted"/>
<keyword evidence="2" id="KW-1185">Reference proteome</keyword>
<protein>
    <submittedName>
        <fullName evidence="1">Os08g0517750 protein</fullName>
    </submittedName>
</protein>
<organism evidence="1 2">
    <name type="scientific">Oryza sativa subsp. japonica</name>
    <name type="common">Rice</name>
    <dbReference type="NCBI Taxonomy" id="39947"/>
    <lineage>
        <taxon>Eukaryota</taxon>
        <taxon>Viridiplantae</taxon>
        <taxon>Streptophyta</taxon>
        <taxon>Embryophyta</taxon>
        <taxon>Tracheophyta</taxon>
        <taxon>Spermatophyta</taxon>
        <taxon>Magnoliopsida</taxon>
        <taxon>Liliopsida</taxon>
        <taxon>Poales</taxon>
        <taxon>Poaceae</taxon>
        <taxon>BOP clade</taxon>
        <taxon>Oryzoideae</taxon>
        <taxon>Oryzeae</taxon>
        <taxon>Oryzinae</taxon>
        <taxon>Oryza</taxon>
        <taxon>Oryza sativa</taxon>
    </lineage>
</organism>
<accession>A0A0P0XHN3</accession>
<name>A0A0P0XHN3_ORYSJ</name>
<reference evidence="1 2" key="2">
    <citation type="journal article" date="2013" name="Plant Cell Physiol.">
        <title>Rice Annotation Project Database (RAP-DB): an integrative and interactive database for rice genomics.</title>
        <authorList>
            <person name="Sakai H."/>
            <person name="Lee S.S."/>
            <person name="Tanaka T."/>
            <person name="Numa H."/>
            <person name="Kim J."/>
            <person name="Kawahara Y."/>
            <person name="Wakimoto H."/>
            <person name="Yang C.C."/>
            <person name="Iwamoto M."/>
            <person name="Abe T."/>
            <person name="Yamada Y."/>
            <person name="Muto A."/>
            <person name="Inokuchi H."/>
            <person name="Ikemura T."/>
            <person name="Matsumoto T."/>
            <person name="Sasaki T."/>
            <person name="Itoh T."/>
        </authorList>
    </citation>
    <scope>NUCLEOTIDE SEQUENCE [LARGE SCALE GENOMIC DNA]</scope>
    <source>
        <strain evidence="2">cv. Nipponbare</strain>
    </source>
</reference>
<evidence type="ECO:0000313" key="2">
    <source>
        <dbReference type="Proteomes" id="UP000059680"/>
    </source>
</evidence>